<dbReference type="Gene3D" id="3.60.10.10">
    <property type="entry name" value="Endonuclease/exonuclease/phosphatase"/>
    <property type="match status" value="1"/>
</dbReference>
<reference evidence="3 4" key="1">
    <citation type="submission" date="2023-03" db="EMBL/GenBank/DDBJ databases">
        <title>Draft genome sequence of Thalassotalea insulae KCTC 62186T.</title>
        <authorList>
            <person name="Sawabe T."/>
        </authorList>
    </citation>
    <scope>NUCLEOTIDE SEQUENCE [LARGE SCALE GENOMIC DNA]</scope>
    <source>
        <strain evidence="3 4">KCTC 62186</strain>
    </source>
</reference>
<dbReference type="Pfam" id="PF03372">
    <property type="entry name" value="Exo_endo_phos"/>
    <property type="match status" value="1"/>
</dbReference>
<sequence>MPIQNTINVILCTILLFSFNVMATTTPTKLRIATFNVSMEALNYIEKGAGANVNGNELLNALNSNHQQIKNIAEIIQRVNPDILLLNEFDFVEQDQKNHQAIELFINDYLAKSQQGQKAIHFPYYYQNSVNTGVKTPIDLNNDGAIKHPVDTYGFGYFPGHFGMVLLSKYPLDKENIRTFQHFKWQDMPNALQPIDPESGKPWYSKQAWQILRLSSKSHWDIPVIIGEQKIHILASHPTPPVFDGPEDRNGKRNHDEIRFWHDYITADLSDYIYDDNKVSGGIKDDKPFIIMGDQNSSATEGDALRGAINSLITHKKIQDPLPTSLGGQEHSPDNPIAKHHSAYWRMRADYVLPSKAGFNILNSGVFWPTTDSNEYRLIADRSASSDHRLVWLDVELSK</sequence>
<proteinExistence type="predicted"/>
<dbReference type="Proteomes" id="UP001157186">
    <property type="component" value="Unassembled WGS sequence"/>
</dbReference>
<dbReference type="InterPro" id="IPR005135">
    <property type="entry name" value="Endo/exonuclease/phosphatase"/>
</dbReference>
<protein>
    <recommendedName>
        <fullName evidence="2">Endonuclease/exonuclease/phosphatase domain-containing protein</fullName>
    </recommendedName>
</protein>
<name>A0ABQ6GW51_9GAMM</name>
<evidence type="ECO:0000259" key="2">
    <source>
        <dbReference type="Pfam" id="PF03372"/>
    </source>
</evidence>
<keyword evidence="4" id="KW-1185">Reference proteome</keyword>
<dbReference type="EMBL" id="BSST01000001">
    <property type="protein sequence ID" value="GLX80130.1"/>
    <property type="molecule type" value="Genomic_DNA"/>
</dbReference>
<feature type="signal peptide" evidence="1">
    <location>
        <begin position="1"/>
        <end position="23"/>
    </location>
</feature>
<dbReference type="RefSeq" id="WP_284246092.1">
    <property type="nucleotide sequence ID" value="NZ_BSST01000001.1"/>
</dbReference>
<feature type="chain" id="PRO_5045868737" description="Endonuclease/exonuclease/phosphatase domain-containing protein" evidence="1">
    <location>
        <begin position="24"/>
        <end position="399"/>
    </location>
</feature>
<evidence type="ECO:0000313" key="4">
    <source>
        <dbReference type="Proteomes" id="UP001157186"/>
    </source>
</evidence>
<evidence type="ECO:0000313" key="3">
    <source>
        <dbReference type="EMBL" id="GLX80130.1"/>
    </source>
</evidence>
<keyword evidence="1" id="KW-0732">Signal</keyword>
<accession>A0ABQ6GW51</accession>
<dbReference type="InterPro" id="IPR036691">
    <property type="entry name" value="Endo/exonu/phosph_ase_sf"/>
</dbReference>
<organism evidence="3 4">
    <name type="scientific">Thalassotalea insulae</name>
    <dbReference type="NCBI Taxonomy" id="2056778"/>
    <lineage>
        <taxon>Bacteria</taxon>
        <taxon>Pseudomonadati</taxon>
        <taxon>Pseudomonadota</taxon>
        <taxon>Gammaproteobacteria</taxon>
        <taxon>Alteromonadales</taxon>
        <taxon>Colwelliaceae</taxon>
        <taxon>Thalassotalea</taxon>
    </lineage>
</organism>
<gene>
    <name evidence="3" type="ORF">tinsulaeT_34700</name>
</gene>
<comment type="caution">
    <text evidence="3">The sequence shown here is derived from an EMBL/GenBank/DDBJ whole genome shotgun (WGS) entry which is preliminary data.</text>
</comment>
<feature type="domain" description="Endonuclease/exonuclease/phosphatase" evidence="2">
    <location>
        <begin position="51"/>
        <end position="388"/>
    </location>
</feature>
<evidence type="ECO:0000256" key="1">
    <source>
        <dbReference type="SAM" id="SignalP"/>
    </source>
</evidence>
<dbReference type="SUPFAM" id="SSF56219">
    <property type="entry name" value="DNase I-like"/>
    <property type="match status" value="1"/>
</dbReference>